<evidence type="ECO:0000313" key="10">
    <source>
        <dbReference type="Proteomes" id="UP001198182"/>
    </source>
</evidence>
<dbReference type="EMBL" id="JAJEQR010000013">
    <property type="protein sequence ID" value="MCC2230571.1"/>
    <property type="molecule type" value="Genomic_DNA"/>
</dbReference>
<evidence type="ECO:0000256" key="6">
    <source>
        <dbReference type="ARBA" id="ARBA00023136"/>
    </source>
</evidence>
<dbReference type="CDD" id="cd06261">
    <property type="entry name" value="TM_PBP2"/>
    <property type="match status" value="1"/>
</dbReference>
<dbReference type="AlphaFoldDB" id="A0AAE3E8R5"/>
<dbReference type="PANTHER" id="PTHR43386">
    <property type="entry name" value="OLIGOPEPTIDE TRANSPORT SYSTEM PERMEASE PROTEIN APPC"/>
    <property type="match status" value="1"/>
</dbReference>
<dbReference type="GO" id="GO:0055085">
    <property type="term" value="P:transmembrane transport"/>
    <property type="evidence" value="ECO:0007669"/>
    <property type="project" value="InterPro"/>
</dbReference>
<comment type="similarity">
    <text evidence="7">Belongs to the binding-protein-dependent transport system permease family.</text>
</comment>
<feature type="domain" description="ABC transmembrane type-1" evidence="8">
    <location>
        <begin position="85"/>
        <end position="274"/>
    </location>
</feature>
<evidence type="ECO:0000256" key="2">
    <source>
        <dbReference type="ARBA" id="ARBA00022448"/>
    </source>
</evidence>
<reference evidence="9" key="1">
    <citation type="submission" date="2021-10" db="EMBL/GenBank/DDBJ databases">
        <title>Anaerobic single-cell dispensing facilitates the cultivation of human gut bacteria.</title>
        <authorList>
            <person name="Afrizal A."/>
        </authorList>
    </citation>
    <scope>NUCLEOTIDE SEQUENCE</scope>
    <source>
        <strain evidence="9">CLA-AA-H215</strain>
    </source>
</reference>
<evidence type="ECO:0000256" key="4">
    <source>
        <dbReference type="ARBA" id="ARBA00022692"/>
    </source>
</evidence>
<dbReference type="PROSITE" id="PS50928">
    <property type="entry name" value="ABC_TM1"/>
    <property type="match status" value="1"/>
</dbReference>
<dbReference type="Proteomes" id="UP001198182">
    <property type="component" value="Unassembled WGS sequence"/>
</dbReference>
<keyword evidence="3" id="KW-1003">Cell membrane</keyword>
<proteinExistence type="inferred from homology"/>
<dbReference type="InterPro" id="IPR000515">
    <property type="entry name" value="MetI-like"/>
</dbReference>
<evidence type="ECO:0000256" key="3">
    <source>
        <dbReference type="ARBA" id="ARBA00022475"/>
    </source>
</evidence>
<dbReference type="RefSeq" id="WP_308453241.1">
    <property type="nucleotide sequence ID" value="NZ_JAJEQR010000013.1"/>
</dbReference>
<dbReference type="Pfam" id="PF12911">
    <property type="entry name" value="OppC_N"/>
    <property type="match status" value="1"/>
</dbReference>
<keyword evidence="2 7" id="KW-0813">Transport</keyword>
<comment type="caution">
    <text evidence="9">The sequence shown here is derived from an EMBL/GenBank/DDBJ whole genome shotgun (WGS) entry which is preliminary data.</text>
</comment>
<organism evidence="9 10">
    <name type="scientific">Hominifimenecus microfluidus</name>
    <dbReference type="NCBI Taxonomy" id="2885348"/>
    <lineage>
        <taxon>Bacteria</taxon>
        <taxon>Bacillati</taxon>
        <taxon>Bacillota</taxon>
        <taxon>Clostridia</taxon>
        <taxon>Lachnospirales</taxon>
        <taxon>Lachnospiraceae</taxon>
        <taxon>Hominifimenecus</taxon>
    </lineage>
</organism>
<feature type="transmembrane region" description="Helical" evidence="7">
    <location>
        <begin position="24"/>
        <end position="50"/>
    </location>
</feature>
<dbReference type="InterPro" id="IPR050366">
    <property type="entry name" value="BP-dependent_transpt_permease"/>
</dbReference>
<evidence type="ECO:0000256" key="7">
    <source>
        <dbReference type="RuleBase" id="RU363032"/>
    </source>
</evidence>
<evidence type="ECO:0000259" key="8">
    <source>
        <dbReference type="PROSITE" id="PS50928"/>
    </source>
</evidence>
<feature type="transmembrane region" description="Helical" evidence="7">
    <location>
        <begin position="252"/>
        <end position="274"/>
    </location>
</feature>
<dbReference type="InterPro" id="IPR035906">
    <property type="entry name" value="MetI-like_sf"/>
</dbReference>
<keyword evidence="4 7" id="KW-0812">Transmembrane</keyword>
<dbReference type="InterPro" id="IPR025966">
    <property type="entry name" value="OppC_N"/>
</dbReference>
<evidence type="ECO:0000313" key="9">
    <source>
        <dbReference type="EMBL" id="MCC2230571.1"/>
    </source>
</evidence>
<keyword evidence="6 7" id="KW-0472">Membrane</keyword>
<keyword evidence="5 7" id="KW-1133">Transmembrane helix</keyword>
<feature type="transmembrane region" description="Helical" evidence="7">
    <location>
        <begin position="202"/>
        <end position="229"/>
    </location>
</feature>
<dbReference type="Gene3D" id="1.10.3720.10">
    <property type="entry name" value="MetI-like"/>
    <property type="match status" value="1"/>
</dbReference>
<feature type="transmembrane region" description="Helical" evidence="7">
    <location>
        <begin position="134"/>
        <end position="160"/>
    </location>
</feature>
<comment type="subcellular location">
    <subcellularLocation>
        <location evidence="1 7">Cell membrane</location>
        <topology evidence="1 7">Multi-pass membrane protein</topology>
    </subcellularLocation>
</comment>
<dbReference type="Pfam" id="PF00528">
    <property type="entry name" value="BPD_transp_1"/>
    <property type="match status" value="1"/>
</dbReference>
<evidence type="ECO:0000256" key="1">
    <source>
        <dbReference type="ARBA" id="ARBA00004651"/>
    </source>
</evidence>
<gene>
    <name evidence="9" type="ORF">LKD81_06085</name>
</gene>
<name>A0AAE3E8R5_9FIRM</name>
<evidence type="ECO:0000256" key="5">
    <source>
        <dbReference type="ARBA" id="ARBA00022989"/>
    </source>
</evidence>
<keyword evidence="10" id="KW-1185">Reference proteome</keyword>
<protein>
    <submittedName>
        <fullName evidence="9">ABC transporter permease</fullName>
    </submittedName>
</protein>
<accession>A0AAE3E8R5</accession>
<sequence>MNQKRNKTLLRIREFFRLLFRKKITVLALAIFLVLVVMVLLAPVIAPYGYDDQDISRAFTSPCREFLFGTDKLGRDIFSRVLYGGRISLSIGIIATLIASAVGILLGAVSGYYGGWFDNVLMRLFDVLMSMPPILLAIAISASLGNGIMNAALAVIVTAIPMKARLARGQVLTIRSQEYMEAAIATNASTAQIIFRHVLPNILPVIIVQITLTVAGSITTVASLSYLGLGVQAPFPEWGAMLSAGRSYLKDYPYVILAPGIALLLTLFSLNVLGDGIRDALDPRLKD</sequence>
<dbReference type="SUPFAM" id="SSF161098">
    <property type="entry name" value="MetI-like"/>
    <property type="match status" value="1"/>
</dbReference>
<dbReference type="GO" id="GO:0005886">
    <property type="term" value="C:plasma membrane"/>
    <property type="evidence" value="ECO:0007669"/>
    <property type="project" value="UniProtKB-SubCell"/>
</dbReference>
<feature type="transmembrane region" description="Helical" evidence="7">
    <location>
        <begin position="89"/>
        <end position="114"/>
    </location>
</feature>
<dbReference type="PANTHER" id="PTHR43386:SF1">
    <property type="entry name" value="D,D-DIPEPTIDE TRANSPORT SYSTEM PERMEASE PROTEIN DDPC-RELATED"/>
    <property type="match status" value="1"/>
</dbReference>